<feature type="compositionally biased region" description="Basic and acidic residues" evidence="1">
    <location>
        <begin position="443"/>
        <end position="455"/>
    </location>
</feature>
<feature type="compositionally biased region" description="Basic and acidic residues" evidence="1">
    <location>
        <begin position="140"/>
        <end position="150"/>
    </location>
</feature>
<feature type="region of interest" description="Disordered" evidence="1">
    <location>
        <begin position="622"/>
        <end position="647"/>
    </location>
</feature>
<keyword evidence="4" id="KW-1185">Reference proteome</keyword>
<feature type="compositionally biased region" description="Polar residues" evidence="1">
    <location>
        <begin position="13"/>
        <end position="22"/>
    </location>
</feature>
<feature type="region of interest" description="Disordered" evidence="1">
    <location>
        <begin position="501"/>
        <end position="527"/>
    </location>
</feature>
<feature type="compositionally biased region" description="Polar residues" evidence="1">
    <location>
        <begin position="175"/>
        <end position="188"/>
    </location>
</feature>
<dbReference type="Proteomes" id="UP001562357">
    <property type="component" value="Unassembled WGS sequence"/>
</dbReference>
<feature type="compositionally biased region" description="Polar residues" evidence="1">
    <location>
        <begin position="157"/>
        <end position="166"/>
    </location>
</feature>
<evidence type="ECO:0000256" key="1">
    <source>
        <dbReference type="SAM" id="MobiDB-lite"/>
    </source>
</evidence>
<accession>A0ABQ0CQB8</accession>
<feature type="region of interest" description="Disordered" evidence="1">
    <location>
        <begin position="429"/>
        <end position="455"/>
    </location>
</feature>
<dbReference type="EMBL" id="BAAFGZ010000141">
    <property type="protein sequence ID" value="GAB0135643.1"/>
    <property type="molecule type" value="Genomic_DNA"/>
</dbReference>
<reference evidence="4" key="1">
    <citation type="submission" date="2024-06" db="EMBL/GenBank/DDBJ databases">
        <title>Draft Genome Sequences of Epichloe bromicola Strains Isolated from Elymus ciliaris.</title>
        <authorList>
            <consortium name="Epichloe bromicola genome sequencing consortium"/>
            <person name="Miura A."/>
            <person name="Imano S."/>
            <person name="Ashida A."/>
            <person name="Sato I."/>
            <person name="Chiba S."/>
            <person name="Tanaka A."/>
            <person name="Camagna M."/>
            <person name="Takemoto D."/>
        </authorList>
    </citation>
    <scope>NUCLEOTIDE SEQUENCE [LARGE SCALE GENOMIC DNA]</scope>
    <source>
        <strain evidence="4">DP</strain>
    </source>
</reference>
<feature type="compositionally biased region" description="Polar residues" evidence="1">
    <location>
        <begin position="98"/>
        <end position="114"/>
    </location>
</feature>
<feature type="region of interest" description="Disordered" evidence="1">
    <location>
        <begin position="661"/>
        <end position="694"/>
    </location>
</feature>
<evidence type="ECO:0000256" key="2">
    <source>
        <dbReference type="SAM" id="Phobius"/>
    </source>
</evidence>
<comment type="caution">
    <text evidence="3">The sequence shown here is derived from an EMBL/GenBank/DDBJ whole genome shotgun (WGS) entry which is preliminary data.</text>
</comment>
<gene>
    <name evidence="3" type="primary">g3974</name>
    <name evidence="3" type="ORF">EsDP_00003974</name>
</gene>
<feature type="compositionally biased region" description="Polar residues" evidence="1">
    <location>
        <begin position="679"/>
        <end position="694"/>
    </location>
</feature>
<feature type="region of interest" description="Disordered" evidence="1">
    <location>
        <begin position="852"/>
        <end position="888"/>
    </location>
</feature>
<keyword evidence="2" id="KW-0812">Transmembrane</keyword>
<keyword evidence="2" id="KW-0472">Membrane</keyword>
<protein>
    <submittedName>
        <fullName evidence="3">Uncharacterized protein</fullName>
    </submittedName>
</protein>
<evidence type="ECO:0000313" key="4">
    <source>
        <dbReference type="Proteomes" id="UP001562357"/>
    </source>
</evidence>
<feature type="transmembrane region" description="Helical" evidence="2">
    <location>
        <begin position="1002"/>
        <end position="1026"/>
    </location>
</feature>
<name>A0ABQ0CQB8_9HYPO</name>
<proteinExistence type="predicted"/>
<feature type="region of interest" description="Disordered" evidence="1">
    <location>
        <begin position="707"/>
        <end position="750"/>
    </location>
</feature>
<feature type="compositionally biased region" description="Basic and acidic residues" evidence="1">
    <location>
        <begin position="55"/>
        <end position="74"/>
    </location>
</feature>
<keyword evidence="2" id="KW-1133">Transmembrane helix</keyword>
<feature type="region of interest" description="Disordered" evidence="1">
    <location>
        <begin position="136"/>
        <end position="193"/>
    </location>
</feature>
<feature type="region of interest" description="Disordered" evidence="1">
    <location>
        <begin position="1"/>
        <end position="118"/>
    </location>
</feature>
<evidence type="ECO:0000313" key="3">
    <source>
        <dbReference type="EMBL" id="GAB0135643.1"/>
    </source>
</evidence>
<sequence length="1053" mass="116705">MSPFMPPKVSVPLSVSAQSIQKISKKHTKQENPSAELHRASSIGSWFKQILPSNRPERGGTLRQPDHQVQDDLKHQRKNKPRRPASQTRRNRRGDTVGSDQITEWNLPRNTSDGGSFRNDIQLDLAMDEDRKWSWAPGDDVERRGREHPSKGPQQALHGTNESRLNVLNAGGSGSLPTPTSNLQSIQAKQEARRLRRNLKESGDYLGVQGFNPETGKLDVITPSNSERSSLSQETQQKLHVLKNALKDARHYYKSTKEKSEQEAKKILLRNEKEKDRRLNKGKDKIQEINKTVTWKRHARQWSSAQEPNLSPIAQSIVETAPASREYLSAIFGCNPTDKDLTGRQSKACDVSVAKRGSNSSLIDLNHPDKESEPNYATRQAERALAKSPDSTATVVRTPHRQSFADLAEMGPSAWELFVNGISFDTSGDTEELQENKSINVGEQERSKKAHGKSESLRIEGNMISNHEQAQARAGSFLDKDSEKVDDPGGTKAQVALLPNKKSHVSEKETSRVDVQPGCSSRSNMLPLRHPSLRSRVDAMDHGNTKLLKRRFPTNGIEKQGARTMERPSPIAACRKKIMPNWGHWMGRRRGFSPNFKTSSPRMLSKLVKTNSQQQKEHSVLILGPGPSPSSDGAIEPNSRPARHAASSRPMLTLGMHTKYMSPGQEPKQRTRADVRNPAATNTGPEVQLARGSSQMETAKDITMESNFEPTAKCASTHTTTTTGCDQRRSKKSFRADPSQETNSSRAQPVDWQSGAAIYSLPPIATSESSLGSSVMKPLQKPSSRVKLAKDGDEIGTTLKLNPRPVDWFMKKNMKPFLDMHRAAVRKADIPGAVEQGIKAMKAVDWSLRQPDNVLADQPNPDSKDKDIDDDVHTEDAEKPVDAGGGVPHEDMCTHVDVSVEDVLTVLVRAPGRFPGGGGMTCGCRNSSVDCRIAGWNVDGVAQSGGSSSSTLETVGDFLGVVWCYMLPLWQMYWERVGPLFTFKSEYWSRQDRDEGTLTDCLTVVLAVPVSLLLIAGYIVALRLGLLCVENCKAVREWVDDVYWYVMQWQGGC</sequence>
<organism evidence="3 4">
    <name type="scientific">Epichloe bromicola</name>
    <dbReference type="NCBI Taxonomy" id="79588"/>
    <lineage>
        <taxon>Eukaryota</taxon>
        <taxon>Fungi</taxon>
        <taxon>Dikarya</taxon>
        <taxon>Ascomycota</taxon>
        <taxon>Pezizomycotina</taxon>
        <taxon>Sordariomycetes</taxon>
        <taxon>Hypocreomycetidae</taxon>
        <taxon>Hypocreales</taxon>
        <taxon>Clavicipitaceae</taxon>
        <taxon>Epichloe</taxon>
    </lineage>
</organism>